<evidence type="ECO:0000313" key="1">
    <source>
        <dbReference type="EMBL" id="MBI3539761.1"/>
    </source>
</evidence>
<dbReference type="EMBL" id="JACQAY010000181">
    <property type="protein sequence ID" value="MBI3539761.1"/>
    <property type="molecule type" value="Genomic_DNA"/>
</dbReference>
<evidence type="ECO:0000313" key="2">
    <source>
        <dbReference type="Proteomes" id="UP000807850"/>
    </source>
</evidence>
<dbReference type="AlphaFoldDB" id="A0A9D6L6Y8"/>
<accession>A0A9D6L6Y8</accession>
<protein>
    <submittedName>
        <fullName evidence="1">Uncharacterized protein</fullName>
    </submittedName>
</protein>
<reference evidence="1" key="1">
    <citation type="submission" date="2020-07" db="EMBL/GenBank/DDBJ databases">
        <title>Huge and variable diversity of episymbiotic CPR bacteria and DPANN archaea in groundwater ecosystems.</title>
        <authorList>
            <person name="He C.Y."/>
            <person name="Keren R."/>
            <person name="Whittaker M."/>
            <person name="Farag I.F."/>
            <person name="Doudna J."/>
            <person name="Cate J.H.D."/>
            <person name="Banfield J.F."/>
        </authorList>
    </citation>
    <scope>NUCLEOTIDE SEQUENCE</scope>
    <source>
        <strain evidence="1">NC_groundwater_928_Pr1_S-0.2um_72_17</strain>
    </source>
</reference>
<name>A0A9D6L6Y8_UNCEI</name>
<proteinExistence type="predicted"/>
<gene>
    <name evidence="1" type="ORF">HY076_05765</name>
</gene>
<organism evidence="1 2">
    <name type="scientific">Eiseniibacteriota bacterium</name>
    <dbReference type="NCBI Taxonomy" id="2212470"/>
    <lineage>
        <taxon>Bacteria</taxon>
        <taxon>Candidatus Eiseniibacteriota</taxon>
    </lineage>
</organism>
<dbReference type="Proteomes" id="UP000807850">
    <property type="component" value="Unassembled WGS sequence"/>
</dbReference>
<comment type="caution">
    <text evidence="1">The sequence shown here is derived from an EMBL/GenBank/DDBJ whole genome shotgun (WGS) entry which is preliminary data.</text>
</comment>
<sequence length="103" mass="10470">MIVDYATFAARFGPPGPAPPPVTPADRALLALVRDASLVSLAPANEAFARKRGPAPYAVRAGFVLGGAPREATFALAADGGVTRLAGDAEVCARIRALADARA</sequence>